<evidence type="ECO:0000256" key="24">
    <source>
        <dbReference type="ARBA" id="ARBA00044938"/>
    </source>
</evidence>
<dbReference type="InterPro" id="IPR001342">
    <property type="entry name" value="HDH_cat"/>
</dbReference>
<keyword evidence="12" id="KW-0791">Threonine biosynthesis</keyword>
<evidence type="ECO:0000256" key="4">
    <source>
        <dbReference type="ARBA" id="ARBA00005056"/>
    </source>
</evidence>
<feature type="domain" description="ACT" evidence="27">
    <location>
        <begin position="401"/>
        <end position="479"/>
    </location>
</feature>
<dbReference type="Gene3D" id="3.30.360.10">
    <property type="entry name" value="Dihydrodipicolinate Reductase, domain 2"/>
    <property type="match status" value="1"/>
</dbReference>
<dbReference type="CDD" id="cd04921">
    <property type="entry name" value="ACT_AKi-HSDH-ThrA-like_1"/>
    <property type="match status" value="1"/>
</dbReference>
<evidence type="ECO:0000256" key="9">
    <source>
        <dbReference type="ARBA" id="ARBA00011881"/>
    </source>
</evidence>
<comment type="subunit">
    <text evidence="9">Homotetramer.</text>
</comment>
<evidence type="ECO:0000256" key="8">
    <source>
        <dbReference type="ARBA" id="ARBA00010046"/>
    </source>
</evidence>
<dbReference type="EC" id="1.1.1.3" evidence="28"/>
<evidence type="ECO:0000256" key="20">
    <source>
        <dbReference type="ARBA" id="ARBA00023053"/>
    </source>
</evidence>
<evidence type="ECO:0000256" key="13">
    <source>
        <dbReference type="ARBA" id="ARBA00022723"/>
    </source>
</evidence>
<dbReference type="Gene3D" id="3.40.50.720">
    <property type="entry name" value="NAD(P)-binding Rossmann-like Domain"/>
    <property type="match status" value="1"/>
</dbReference>
<keyword evidence="23" id="KW-0511">Multifunctional enzyme</keyword>
<comment type="similarity">
    <text evidence="7">In the C-terminal section; belongs to the homoserine dehydrogenase family.</text>
</comment>
<comment type="pathway">
    <text evidence="6">Amino-acid biosynthesis; L-threonine biosynthesis; L-threonine from L-aspartate: step 1/5.</text>
</comment>
<dbReference type="SUPFAM" id="SSF53633">
    <property type="entry name" value="Carbamate kinase-like"/>
    <property type="match status" value="1"/>
</dbReference>
<dbReference type="InterPro" id="IPR001341">
    <property type="entry name" value="Asp_kinase"/>
</dbReference>
<keyword evidence="22" id="KW-0486">Methionine biosynthesis</keyword>
<evidence type="ECO:0000256" key="6">
    <source>
        <dbReference type="ARBA" id="ARBA00005139"/>
    </source>
</evidence>
<dbReference type="InterPro" id="IPR041743">
    <property type="entry name" value="AK-HSDH_N"/>
</dbReference>
<keyword evidence="19" id="KW-0520">NAD</keyword>
<dbReference type="InterPro" id="IPR005106">
    <property type="entry name" value="Asp/hSer_DH_NAD-bd"/>
</dbReference>
<dbReference type="InterPro" id="IPR045865">
    <property type="entry name" value="ACT-like_dom_sf"/>
</dbReference>
<dbReference type="Gene3D" id="3.30.2130.10">
    <property type="entry name" value="VC0802-like"/>
    <property type="match status" value="1"/>
</dbReference>
<evidence type="ECO:0000256" key="26">
    <source>
        <dbReference type="ARBA" id="ARBA00048841"/>
    </source>
</evidence>
<evidence type="ECO:0000256" key="21">
    <source>
        <dbReference type="ARBA" id="ARBA00023154"/>
    </source>
</evidence>
<evidence type="ECO:0000256" key="22">
    <source>
        <dbReference type="ARBA" id="ARBA00023167"/>
    </source>
</evidence>
<protein>
    <submittedName>
        <fullName evidence="28">Bifunctional aspartate kinase/homoserine dehydrogenase I</fullName>
        <ecNumber evidence="28">1.1.1.3</ecNumber>
        <ecNumber evidence="28">2.7.2.4</ecNumber>
    </submittedName>
</protein>
<name>A0ABT6RBU6_9BACT</name>
<dbReference type="GO" id="GO:0004412">
    <property type="term" value="F:homoserine dehydrogenase activity"/>
    <property type="evidence" value="ECO:0007669"/>
    <property type="project" value="UniProtKB-EC"/>
</dbReference>
<evidence type="ECO:0000259" key="27">
    <source>
        <dbReference type="PROSITE" id="PS51671"/>
    </source>
</evidence>
<dbReference type="PIRSF" id="PIRSF000727">
    <property type="entry name" value="ThrA"/>
    <property type="match status" value="1"/>
</dbReference>
<keyword evidence="16" id="KW-0067">ATP-binding</keyword>
<dbReference type="InterPro" id="IPR002912">
    <property type="entry name" value="ACT_dom"/>
</dbReference>
<dbReference type="PROSITE" id="PS01042">
    <property type="entry name" value="HOMOSER_DHGENASE"/>
    <property type="match status" value="1"/>
</dbReference>
<evidence type="ECO:0000256" key="7">
    <source>
        <dbReference type="ARBA" id="ARBA00007952"/>
    </source>
</evidence>
<keyword evidence="15 28" id="KW-0418">Kinase</keyword>
<comment type="function">
    <text evidence="24">Bifunctional aspartate kinase and homoserine dehydrogenase that catalyzes the first and the third steps toward the synthesis of lysine, methionine and threonine from aspartate.</text>
</comment>
<comment type="pathway">
    <text evidence="2">Amino-acid biosynthesis; L-lysine biosynthesis via DAP pathway; (S)-tetrahydrodipicolinate from L-aspartate: step 1/4.</text>
</comment>
<evidence type="ECO:0000256" key="14">
    <source>
        <dbReference type="ARBA" id="ARBA00022741"/>
    </source>
</evidence>
<dbReference type="NCBIfam" id="TIGR00657">
    <property type="entry name" value="asp_kinases"/>
    <property type="match status" value="1"/>
</dbReference>
<dbReference type="InterPro" id="IPR011147">
    <property type="entry name" value="Bifunc_Aspkin/hSer_DH"/>
</dbReference>
<keyword evidence="20" id="KW-0915">Sodium</keyword>
<dbReference type="PROSITE" id="PS51671">
    <property type="entry name" value="ACT"/>
    <property type="match status" value="2"/>
</dbReference>
<evidence type="ECO:0000256" key="19">
    <source>
        <dbReference type="ARBA" id="ARBA00023027"/>
    </source>
</evidence>
<dbReference type="Pfam" id="PF22468">
    <property type="entry name" value="ACT_9"/>
    <property type="match status" value="2"/>
</dbReference>
<keyword evidence="14" id="KW-0547">Nucleotide-binding</keyword>
<keyword evidence="29" id="KW-1185">Reference proteome</keyword>
<evidence type="ECO:0000256" key="1">
    <source>
        <dbReference type="ARBA" id="ARBA00001920"/>
    </source>
</evidence>
<evidence type="ECO:0000256" key="3">
    <source>
        <dbReference type="ARBA" id="ARBA00004986"/>
    </source>
</evidence>
<evidence type="ECO:0000313" key="28">
    <source>
        <dbReference type="EMBL" id="MDI3319866.1"/>
    </source>
</evidence>
<evidence type="ECO:0000256" key="17">
    <source>
        <dbReference type="ARBA" id="ARBA00022857"/>
    </source>
</evidence>
<dbReference type="SUPFAM" id="SSF55347">
    <property type="entry name" value="Glyceraldehyde-3-phosphate dehydrogenase-like, C-terminal domain"/>
    <property type="match status" value="1"/>
</dbReference>
<dbReference type="Gene3D" id="3.40.1160.10">
    <property type="entry name" value="Acetylglutamate kinase-like"/>
    <property type="match status" value="1"/>
</dbReference>
<comment type="catalytic activity">
    <reaction evidence="25">
        <text>L-aspartate + ATP = 4-phospho-L-aspartate + ADP</text>
        <dbReference type="Rhea" id="RHEA:23776"/>
        <dbReference type="ChEBI" id="CHEBI:29991"/>
        <dbReference type="ChEBI" id="CHEBI:30616"/>
        <dbReference type="ChEBI" id="CHEBI:57535"/>
        <dbReference type="ChEBI" id="CHEBI:456216"/>
        <dbReference type="EC" id="2.7.2.4"/>
    </reaction>
    <physiologicalReaction direction="left-to-right" evidence="25">
        <dbReference type="Rhea" id="RHEA:23777"/>
    </physiologicalReaction>
</comment>
<keyword evidence="21" id="KW-0457">Lysine biosynthesis</keyword>
<evidence type="ECO:0000256" key="23">
    <source>
        <dbReference type="ARBA" id="ARBA00023268"/>
    </source>
</evidence>
<evidence type="ECO:0000313" key="29">
    <source>
        <dbReference type="Proteomes" id="UP001226434"/>
    </source>
</evidence>
<evidence type="ECO:0000256" key="12">
    <source>
        <dbReference type="ARBA" id="ARBA00022697"/>
    </source>
</evidence>
<dbReference type="InterPro" id="IPR036393">
    <property type="entry name" value="AceGlu_kinase-like_sf"/>
</dbReference>
<dbReference type="Gene3D" id="1.20.120.1320">
    <property type="entry name" value="Aspartokinase, catalytic domain"/>
    <property type="match status" value="1"/>
</dbReference>
<dbReference type="SUPFAM" id="SSF51735">
    <property type="entry name" value="NAD(P)-binding Rossmann-fold domains"/>
    <property type="match status" value="1"/>
</dbReference>
<dbReference type="InterPro" id="IPR036291">
    <property type="entry name" value="NAD(P)-bd_dom_sf"/>
</dbReference>
<accession>A0ABT6RBU6</accession>
<comment type="pathway">
    <text evidence="5">Amino-acid biosynthesis; L-methionine biosynthesis via de novo pathway; L-homoserine from L-aspartate: step 3/3.</text>
</comment>
<keyword evidence="18 28" id="KW-0560">Oxidoreductase</keyword>
<comment type="catalytic activity">
    <reaction evidence="26">
        <text>L-homoserine + NADP(+) = L-aspartate 4-semialdehyde + NADPH + H(+)</text>
        <dbReference type="Rhea" id="RHEA:15761"/>
        <dbReference type="ChEBI" id="CHEBI:15378"/>
        <dbReference type="ChEBI" id="CHEBI:57476"/>
        <dbReference type="ChEBI" id="CHEBI:57783"/>
        <dbReference type="ChEBI" id="CHEBI:58349"/>
        <dbReference type="ChEBI" id="CHEBI:537519"/>
        <dbReference type="EC" id="1.1.1.3"/>
    </reaction>
    <physiologicalReaction direction="right-to-left" evidence="26">
        <dbReference type="Rhea" id="RHEA:15763"/>
    </physiologicalReaction>
</comment>
<dbReference type="Pfam" id="PF00696">
    <property type="entry name" value="AA_kinase"/>
    <property type="match status" value="1"/>
</dbReference>
<evidence type="ECO:0000256" key="25">
    <source>
        <dbReference type="ARBA" id="ARBA00048561"/>
    </source>
</evidence>
<keyword evidence="17" id="KW-0521">NADP</keyword>
<dbReference type="PANTHER" id="PTHR43070:SF3">
    <property type="entry name" value="HOMOSERINE DEHYDROGENASE"/>
    <property type="match status" value="1"/>
</dbReference>
<dbReference type="InterPro" id="IPR018042">
    <property type="entry name" value="Aspartate_kinase_CS"/>
</dbReference>
<proteinExistence type="inferred from homology"/>
<comment type="caution">
    <text evidence="28">The sequence shown here is derived from an EMBL/GenBank/DDBJ whole genome shotgun (WGS) entry which is preliminary data.</text>
</comment>
<evidence type="ECO:0000256" key="18">
    <source>
        <dbReference type="ARBA" id="ARBA00023002"/>
    </source>
</evidence>
<evidence type="ECO:0000256" key="15">
    <source>
        <dbReference type="ARBA" id="ARBA00022777"/>
    </source>
</evidence>
<dbReference type="PROSITE" id="PS00324">
    <property type="entry name" value="ASPARTOKINASE"/>
    <property type="match status" value="1"/>
</dbReference>
<dbReference type="CDD" id="cd04922">
    <property type="entry name" value="ACT_AKi-HSDH-ThrA_2"/>
    <property type="match status" value="1"/>
</dbReference>
<feature type="domain" description="ACT" evidence="27">
    <location>
        <begin position="320"/>
        <end position="389"/>
    </location>
</feature>
<evidence type="ECO:0000256" key="10">
    <source>
        <dbReference type="ARBA" id="ARBA00022605"/>
    </source>
</evidence>
<evidence type="ECO:0000256" key="5">
    <source>
        <dbReference type="ARBA" id="ARBA00005062"/>
    </source>
</evidence>
<keyword evidence="11 28" id="KW-0808">Transferase</keyword>
<dbReference type="RefSeq" id="WP_282333968.1">
    <property type="nucleotide sequence ID" value="NZ_JASBRG010000005.1"/>
</dbReference>
<keyword evidence="13" id="KW-0479">Metal-binding</keyword>
<dbReference type="InterPro" id="IPR054352">
    <property type="entry name" value="ACT_Aspartokinase"/>
</dbReference>
<dbReference type="SUPFAM" id="SSF55021">
    <property type="entry name" value="ACT-like"/>
    <property type="match status" value="2"/>
</dbReference>
<dbReference type="InterPro" id="IPR042199">
    <property type="entry name" value="AsparK_Bifunc_asparK/hSer_DH"/>
</dbReference>
<dbReference type="EMBL" id="JASBRG010000005">
    <property type="protein sequence ID" value="MDI3319866.1"/>
    <property type="molecule type" value="Genomic_DNA"/>
</dbReference>
<dbReference type="CDD" id="cd04257">
    <property type="entry name" value="AAK_AK-HSDH"/>
    <property type="match status" value="1"/>
</dbReference>
<dbReference type="PANTHER" id="PTHR43070">
    <property type="match status" value="1"/>
</dbReference>
<dbReference type="EC" id="2.7.2.4" evidence="28"/>
<dbReference type="InterPro" id="IPR049638">
    <property type="entry name" value="AK-HD"/>
</dbReference>
<dbReference type="Pfam" id="PF03447">
    <property type="entry name" value="NAD_binding_3"/>
    <property type="match status" value="1"/>
</dbReference>
<evidence type="ECO:0000256" key="11">
    <source>
        <dbReference type="ARBA" id="ARBA00022679"/>
    </source>
</evidence>
<sequence>MQVLKFGGSSVANAVNIQKVISIVLQAGKQDSTIVVVSALGGITDTLLDCGAKAANGDEGYKEVLQKIETRHLETVKSLIPVTQQSSILSLVKKTCNELEDVCTGVFLLGELSSRTKDKIVSFGELLSSQIIAHAFQQHTFCTWKDSRELIVTDDNFGSAKVDFEETNNRVHKFFNSKDSLSKLFVTPGFISSNKHGAGTTLGRGGSDYTAAIFAAALSADALQIWTDVSGMMTADPRLVANAKNIPHISYQEAMELSHFGAKVIYPPTIQPVMTKQIPTWVKNTFAPDDFGTLIETAPLENGSLIRGISSMNNIALLSLEGSGMIGIPGFSKRLFEALSNEKINVILITQSSSEHSISVALNTFDADKAKEAVDRQFDYEIKLRVLEPVTVEKDLAIVAVVGDHMRSHPGISGKMFGTLGRNGVSVRAIAQGSSERNISAVIAAKDVRKAINVLHEDFFETTYKQINLFIAGTGNVGGKLLAQLQQQADFLQEHLRVQLKVAGLATSKKMLVRSEGIDLGNWQELLSEGEKSNLQQFVDQIKNNNLRNSIFVDITANETVATVYDQLLQSSVSVVACNKIACSSRYQNYKKLKDLAREYNVSFLFETNVGAGLPVIGTLNDLRRSGDTIKKIEAVLSGTLNFVFNNYDGSRPFAEVVKQAQDEGYTEPDPRLDLSGTDVMRKIMILARESGEKIEMEDISNDVFLPASCMDGDVPAFYEELKKHEAHFKKLYDDAAAKKCKLKFVAKFENGKASVGLQHINEQHDLYHLYGKDNIVLFYTNRYPSQPLIVKGAGAGAEVTASGVFADILRAV</sequence>
<evidence type="ECO:0000256" key="16">
    <source>
        <dbReference type="ARBA" id="ARBA00022840"/>
    </source>
</evidence>
<comment type="pathway">
    <text evidence="4">Amino-acid biosynthesis; L-threonine biosynthesis; L-threonine from L-aspartate: step 3/5.</text>
</comment>
<gene>
    <name evidence="28" type="primary">thrA</name>
    <name evidence="28" type="ORF">QJ048_08785</name>
</gene>
<comment type="similarity">
    <text evidence="8">In the N-terminal section; belongs to the aspartokinase family.</text>
</comment>
<evidence type="ECO:0000256" key="2">
    <source>
        <dbReference type="ARBA" id="ARBA00004766"/>
    </source>
</evidence>
<dbReference type="GO" id="GO:0004072">
    <property type="term" value="F:aspartate kinase activity"/>
    <property type="evidence" value="ECO:0007669"/>
    <property type="project" value="UniProtKB-EC"/>
</dbReference>
<organism evidence="28 29">
    <name type="scientific">Pinibacter soli</name>
    <dbReference type="NCBI Taxonomy" id="3044211"/>
    <lineage>
        <taxon>Bacteria</taxon>
        <taxon>Pseudomonadati</taxon>
        <taxon>Bacteroidota</taxon>
        <taxon>Chitinophagia</taxon>
        <taxon>Chitinophagales</taxon>
        <taxon>Chitinophagaceae</taxon>
        <taxon>Pinibacter</taxon>
    </lineage>
</organism>
<dbReference type="Pfam" id="PF00742">
    <property type="entry name" value="Homoserine_dh"/>
    <property type="match status" value="1"/>
</dbReference>
<reference evidence="28 29" key="1">
    <citation type="submission" date="2023-05" db="EMBL/GenBank/DDBJ databases">
        <title>Genome sequence of Pinibacter sp. MAH-24.</title>
        <authorList>
            <person name="Huq M.A."/>
        </authorList>
    </citation>
    <scope>NUCLEOTIDE SEQUENCE [LARGE SCALE GENOMIC DNA]</scope>
    <source>
        <strain evidence="28 29">MAH-24</strain>
    </source>
</reference>
<dbReference type="Proteomes" id="UP001226434">
    <property type="component" value="Unassembled WGS sequence"/>
</dbReference>
<comment type="pathway">
    <text evidence="3">Amino-acid biosynthesis; L-methionine biosynthesis via de novo pathway; L-homoserine from L-aspartate: step 1/3.</text>
</comment>
<dbReference type="InterPro" id="IPR001048">
    <property type="entry name" value="Asp/Glu/Uridylate_kinase"/>
</dbReference>
<comment type="cofactor">
    <cofactor evidence="1">
        <name>a metal cation</name>
        <dbReference type="ChEBI" id="CHEBI:25213"/>
    </cofactor>
</comment>
<dbReference type="InterPro" id="IPR019811">
    <property type="entry name" value="HDH_CS"/>
</dbReference>
<dbReference type="NCBIfam" id="NF006959">
    <property type="entry name" value="PRK09436.1"/>
    <property type="match status" value="1"/>
</dbReference>
<keyword evidence="10" id="KW-0028">Amino-acid biosynthesis</keyword>